<dbReference type="HOGENOM" id="CLU_2695986_0_0_3"/>
<evidence type="ECO:0000313" key="3">
    <source>
        <dbReference type="Proteomes" id="UP000000268"/>
    </source>
</evidence>
<evidence type="ECO:0000313" key="2">
    <source>
        <dbReference type="EMBL" id="ABW28301.1"/>
    </source>
</evidence>
<dbReference type="AlphaFoldDB" id="B0BZ01"/>
<dbReference type="EMBL" id="CP000828">
    <property type="protein sequence ID" value="ABW28301.1"/>
    <property type="molecule type" value="Genomic_DNA"/>
</dbReference>
<dbReference type="RefSeq" id="WP_012163707.1">
    <property type="nucleotide sequence ID" value="NC_009925.1"/>
</dbReference>
<protein>
    <submittedName>
        <fullName evidence="2">Uncharacterized protein</fullName>
    </submittedName>
</protein>
<accession>B0BZ01</accession>
<dbReference type="KEGG" id="amr:AM1_3307"/>
<feature type="region of interest" description="Disordered" evidence="1">
    <location>
        <begin position="46"/>
        <end position="73"/>
    </location>
</feature>
<proteinExistence type="predicted"/>
<organism evidence="2 3">
    <name type="scientific">Acaryochloris marina (strain MBIC 11017)</name>
    <dbReference type="NCBI Taxonomy" id="329726"/>
    <lineage>
        <taxon>Bacteria</taxon>
        <taxon>Bacillati</taxon>
        <taxon>Cyanobacteriota</taxon>
        <taxon>Cyanophyceae</taxon>
        <taxon>Acaryochloridales</taxon>
        <taxon>Acaryochloridaceae</taxon>
        <taxon>Acaryochloris</taxon>
    </lineage>
</organism>
<keyword evidence="3" id="KW-1185">Reference proteome</keyword>
<sequence length="73" mass="7882">MDTLKINPKILAAVFASVVIIADLVPAPNLGPGLIVSSYNWAASQVQSPPDTQHANQKIRAKRSQSRNPAYNQ</sequence>
<dbReference type="Proteomes" id="UP000000268">
    <property type="component" value="Chromosome"/>
</dbReference>
<name>B0BZ01_ACAM1</name>
<feature type="compositionally biased region" description="Polar residues" evidence="1">
    <location>
        <begin position="46"/>
        <end position="56"/>
    </location>
</feature>
<gene>
    <name evidence="2" type="ordered locus">AM1_3307</name>
</gene>
<dbReference type="OrthoDB" id="9847322at2"/>
<reference evidence="2 3" key="1">
    <citation type="journal article" date="2008" name="Proc. Natl. Acad. Sci. U.S.A.">
        <title>Niche adaptation and genome expansion in the chlorophyll d-producing cyanobacterium Acaryochloris marina.</title>
        <authorList>
            <person name="Swingley W.D."/>
            <person name="Chen M."/>
            <person name="Cheung P.C."/>
            <person name="Conrad A.L."/>
            <person name="Dejesa L.C."/>
            <person name="Hao J."/>
            <person name="Honchak B.M."/>
            <person name="Karbach L.E."/>
            <person name="Kurdoglu A."/>
            <person name="Lahiri S."/>
            <person name="Mastrian S.D."/>
            <person name="Miyashita H."/>
            <person name="Page L."/>
            <person name="Ramakrishna P."/>
            <person name="Satoh S."/>
            <person name="Sattley W.M."/>
            <person name="Shimada Y."/>
            <person name="Taylor H.L."/>
            <person name="Tomo T."/>
            <person name="Tsuchiya T."/>
            <person name="Wang Z.T."/>
            <person name="Raymond J."/>
            <person name="Mimuro M."/>
            <person name="Blankenship R.E."/>
            <person name="Touchman J.W."/>
        </authorList>
    </citation>
    <scope>NUCLEOTIDE SEQUENCE [LARGE SCALE GENOMIC DNA]</scope>
    <source>
        <strain evidence="3">MBIC 11017</strain>
    </source>
</reference>
<evidence type="ECO:0000256" key="1">
    <source>
        <dbReference type="SAM" id="MobiDB-lite"/>
    </source>
</evidence>